<keyword evidence="5 6" id="KW-0472">Membrane</keyword>
<gene>
    <name evidence="7" type="ORF">ACFSUL_03420</name>
</gene>
<evidence type="ECO:0000256" key="4">
    <source>
        <dbReference type="ARBA" id="ARBA00022989"/>
    </source>
</evidence>
<reference evidence="8" key="1">
    <citation type="journal article" date="2019" name="Int. J. Syst. Evol. Microbiol.">
        <title>The Global Catalogue of Microorganisms (GCM) 10K type strain sequencing project: providing services to taxonomists for standard genome sequencing and annotation.</title>
        <authorList>
            <consortium name="The Broad Institute Genomics Platform"/>
            <consortium name="The Broad Institute Genome Sequencing Center for Infectious Disease"/>
            <person name="Wu L."/>
            <person name="Ma J."/>
        </authorList>
    </citation>
    <scope>NUCLEOTIDE SEQUENCE [LARGE SCALE GENOMIC DNA]</scope>
    <source>
        <strain evidence="8">KCTC 3913</strain>
    </source>
</reference>
<feature type="transmembrane region" description="Helical" evidence="6">
    <location>
        <begin position="24"/>
        <end position="46"/>
    </location>
</feature>
<feature type="transmembrane region" description="Helical" evidence="6">
    <location>
        <begin position="119"/>
        <end position="146"/>
    </location>
</feature>
<feature type="transmembrane region" description="Helical" evidence="6">
    <location>
        <begin position="198"/>
        <end position="219"/>
    </location>
</feature>
<accession>A0ABW5RM71</accession>
<evidence type="ECO:0000256" key="1">
    <source>
        <dbReference type="ARBA" id="ARBA00004651"/>
    </source>
</evidence>
<dbReference type="Proteomes" id="UP001597506">
    <property type="component" value="Unassembled WGS sequence"/>
</dbReference>
<feature type="transmembrane region" description="Helical" evidence="6">
    <location>
        <begin position="231"/>
        <end position="258"/>
    </location>
</feature>
<dbReference type="NCBIfam" id="TIGR00765">
    <property type="entry name" value="yihY_not_rbn"/>
    <property type="match status" value="1"/>
</dbReference>
<keyword evidence="4 6" id="KW-1133">Transmembrane helix</keyword>
<feature type="transmembrane region" description="Helical" evidence="6">
    <location>
        <begin position="166"/>
        <end position="191"/>
    </location>
</feature>
<organism evidence="7 8">
    <name type="scientific">Bacillus seohaeanensis</name>
    <dbReference type="NCBI Taxonomy" id="284580"/>
    <lineage>
        <taxon>Bacteria</taxon>
        <taxon>Bacillati</taxon>
        <taxon>Bacillota</taxon>
        <taxon>Bacilli</taxon>
        <taxon>Bacillales</taxon>
        <taxon>Bacillaceae</taxon>
        <taxon>Bacillus</taxon>
    </lineage>
</organism>
<comment type="subcellular location">
    <subcellularLocation>
        <location evidence="1">Cell membrane</location>
        <topology evidence="1">Multi-pass membrane protein</topology>
    </subcellularLocation>
</comment>
<protein>
    <submittedName>
        <fullName evidence="7">YihY/virulence factor BrkB family protein</fullName>
    </submittedName>
</protein>
<keyword evidence="3 6" id="KW-0812">Transmembrane</keyword>
<evidence type="ECO:0000313" key="7">
    <source>
        <dbReference type="EMBL" id="MFD2679797.1"/>
    </source>
</evidence>
<sequence length="268" mass="30955">MLFHIKRVFLRFFLERYYDQSAQLGYYLMLSVFPFLLFVFSLISYLPITETNVLLLIKPFAPAESYEMIHDTVDRILSTRRGDVLSISAIFTFWLSSMAVQSLVRSLNEAYNIKRKKSFFLALVYDLLLTIGFMVVISFSLIVPVLEEIIQQSNFTQAHFSDGWSQLWLLLKWGMGSLFMFFLFTFLYLVVPSRVISVIYVIPGALVATFGWQAVSLVYSRYVRWNDYTEVYGQLGSVITLMVWFYLSSAILLLGGLLNGSIIRGKND</sequence>
<comment type="caution">
    <text evidence="7">The sequence shown here is derived from an EMBL/GenBank/DDBJ whole genome shotgun (WGS) entry which is preliminary data.</text>
</comment>
<evidence type="ECO:0000256" key="5">
    <source>
        <dbReference type="ARBA" id="ARBA00023136"/>
    </source>
</evidence>
<dbReference type="PANTHER" id="PTHR30213">
    <property type="entry name" value="INNER MEMBRANE PROTEIN YHJD"/>
    <property type="match status" value="1"/>
</dbReference>
<evidence type="ECO:0000313" key="8">
    <source>
        <dbReference type="Proteomes" id="UP001597506"/>
    </source>
</evidence>
<evidence type="ECO:0000256" key="3">
    <source>
        <dbReference type="ARBA" id="ARBA00022692"/>
    </source>
</evidence>
<dbReference type="PANTHER" id="PTHR30213:SF0">
    <property type="entry name" value="UPF0761 MEMBRANE PROTEIN YIHY"/>
    <property type="match status" value="1"/>
</dbReference>
<dbReference type="PIRSF" id="PIRSF035875">
    <property type="entry name" value="RNase_BN"/>
    <property type="match status" value="1"/>
</dbReference>
<proteinExistence type="predicted"/>
<evidence type="ECO:0000256" key="2">
    <source>
        <dbReference type="ARBA" id="ARBA00022475"/>
    </source>
</evidence>
<feature type="transmembrane region" description="Helical" evidence="6">
    <location>
        <begin position="84"/>
        <end position="107"/>
    </location>
</feature>
<name>A0ABW5RM71_9BACI</name>
<evidence type="ECO:0000256" key="6">
    <source>
        <dbReference type="SAM" id="Phobius"/>
    </source>
</evidence>
<dbReference type="Pfam" id="PF03631">
    <property type="entry name" value="Virul_fac_BrkB"/>
    <property type="match status" value="1"/>
</dbReference>
<dbReference type="EMBL" id="JBHUMF010000008">
    <property type="protein sequence ID" value="MFD2679797.1"/>
    <property type="molecule type" value="Genomic_DNA"/>
</dbReference>
<dbReference type="RefSeq" id="WP_377932727.1">
    <property type="nucleotide sequence ID" value="NZ_JBHUMF010000008.1"/>
</dbReference>
<keyword evidence="8" id="KW-1185">Reference proteome</keyword>
<keyword evidence="2" id="KW-1003">Cell membrane</keyword>
<dbReference type="InterPro" id="IPR017039">
    <property type="entry name" value="Virul_fac_BrkB"/>
</dbReference>